<dbReference type="Pfam" id="PF12625">
    <property type="entry name" value="Arabinose_bd"/>
    <property type="match status" value="1"/>
</dbReference>
<comment type="caution">
    <text evidence="5">The sequence shown here is derived from an EMBL/GenBank/DDBJ whole genome shotgun (WGS) entry which is preliminary data.</text>
</comment>
<dbReference type="Pfam" id="PF12833">
    <property type="entry name" value="HTH_18"/>
    <property type="match status" value="1"/>
</dbReference>
<reference evidence="6" key="1">
    <citation type="journal article" date="2019" name="Int. J. Syst. Evol. Microbiol.">
        <title>The Global Catalogue of Microorganisms (GCM) 10K type strain sequencing project: providing services to taxonomists for standard genome sequencing and annotation.</title>
        <authorList>
            <consortium name="The Broad Institute Genomics Platform"/>
            <consortium name="The Broad Institute Genome Sequencing Center for Infectious Disease"/>
            <person name="Wu L."/>
            <person name="Ma J."/>
        </authorList>
    </citation>
    <scope>NUCLEOTIDE SEQUENCE [LARGE SCALE GENOMIC DNA]</scope>
    <source>
        <strain evidence="6">KCTC 42911</strain>
    </source>
</reference>
<dbReference type="RefSeq" id="WP_386735740.1">
    <property type="nucleotide sequence ID" value="NZ_JBHRXI010000010.1"/>
</dbReference>
<dbReference type="SUPFAM" id="SSF46689">
    <property type="entry name" value="Homeodomain-like"/>
    <property type="match status" value="1"/>
</dbReference>
<keyword evidence="2" id="KW-0238">DNA-binding</keyword>
<dbReference type="InterPro" id="IPR018060">
    <property type="entry name" value="HTH_AraC"/>
</dbReference>
<dbReference type="InterPro" id="IPR020449">
    <property type="entry name" value="Tscrpt_reg_AraC-type_HTH"/>
</dbReference>
<keyword evidence="3" id="KW-0804">Transcription</keyword>
<gene>
    <name evidence="5" type="ORF">ACFORG_11975</name>
</gene>
<dbReference type="PROSITE" id="PS01124">
    <property type="entry name" value="HTH_ARAC_FAMILY_2"/>
    <property type="match status" value="1"/>
</dbReference>
<dbReference type="Gene3D" id="1.10.10.60">
    <property type="entry name" value="Homeodomain-like"/>
    <property type="match status" value="1"/>
</dbReference>
<evidence type="ECO:0000259" key="4">
    <source>
        <dbReference type="PROSITE" id="PS01124"/>
    </source>
</evidence>
<dbReference type="InterPro" id="IPR009057">
    <property type="entry name" value="Homeodomain-like_sf"/>
</dbReference>
<feature type="domain" description="HTH araC/xylS-type" evidence="4">
    <location>
        <begin position="229"/>
        <end position="329"/>
    </location>
</feature>
<dbReference type="SMART" id="SM00342">
    <property type="entry name" value="HTH_ARAC"/>
    <property type="match status" value="1"/>
</dbReference>
<dbReference type="PRINTS" id="PR00032">
    <property type="entry name" value="HTHARAC"/>
</dbReference>
<evidence type="ECO:0000313" key="5">
    <source>
        <dbReference type="EMBL" id="MFC3614483.1"/>
    </source>
</evidence>
<dbReference type="Proteomes" id="UP001595629">
    <property type="component" value="Unassembled WGS sequence"/>
</dbReference>
<dbReference type="EMBL" id="JBHRXI010000010">
    <property type="protein sequence ID" value="MFC3614483.1"/>
    <property type="molecule type" value="Genomic_DNA"/>
</dbReference>
<evidence type="ECO:0000313" key="6">
    <source>
        <dbReference type="Proteomes" id="UP001595629"/>
    </source>
</evidence>
<evidence type="ECO:0000256" key="3">
    <source>
        <dbReference type="ARBA" id="ARBA00023163"/>
    </source>
</evidence>
<accession>A0ABV7TK09</accession>
<protein>
    <submittedName>
        <fullName evidence="5">AraC family transcriptional regulator ligand-binding domain-containing protein</fullName>
    </submittedName>
</protein>
<dbReference type="PANTHER" id="PTHR47894:SF1">
    <property type="entry name" value="HTH-TYPE TRANSCRIPTIONAL REGULATOR VQSM"/>
    <property type="match status" value="1"/>
</dbReference>
<evidence type="ECO:0000256" key="1">
    <source>
        <dbReference type="ARBA" id="ARBA00023015"/>
    </source>
</evidence>
<organism evidence="5 6">
    <name type="scientific">Lutimaribacter marinistellae</name>
    <dbReference type="NCBI Taxonomy" id="1820329"/>
    <lineage>
        <taxon>Bacteria</taxon>
        <taxon>Pseudomonadati</taxon>
        <taxon>Pseudomonadota</taxon>
        <taxon>Alphaproteobacteria</taxon>
        <taxon>Rhodobacterales</taxon>
        <taxon>Roseobacteraceae</taxon>
        <taxon>Lutimaribacter</taxon>
    </lineage>
</organism>
<name>A0ABV7TK09_9RHOB</name>
<dbReference type="PANTHER" id="PTHR47894">
    <property type="entry name" value="HTH-TYPE TRANSCRIPTIONAL REGULATOR GADX"/>
    <property type="match status" value="1"/>
</dbReference>
<dbReference type="InterPro" id="IPR032687">
    <property type="entry name" value="AraC-type_N"/>
</dbReference>
<keyword evidence="1" id="KW-0805">Transcription regulation</keyword>
<sequence length="331" mass="36219">MTALIPAQTVANLLEGAARHGFAADDLLARAGLAVPVTDLDTADFVRLVRVVTLALDDELAGLQHRRQRIGTHAIMAAHVAMAGTLGAAWQRLAQFSDLMDNSFHFTLRDMGDETVFEMTRIPRREVLNHTAVDMVLVLVGHMMIWLGGNRRSYSAAWFDFPPPVHAPAYRRMFGRVPLQFGAPTSGLAFASSQLKLPVHRTEAEAIAYARRTPLDAFLPVDAVSGLALDTSLAVETALAAEGRLPTMAEVAATLGFAQHTLRRRLRREGVGYPDIRTQVRREMAVRLLTTTGDSVEQIAARLGFSEASAFVRAFRGWTGLTPGAYRNSEF</sequence>
<evidence type="ECO:0000256" key="2">
    <source>
        <dbReference type="ARBA" id="ARBA00023125"/>
    </source>
</evidence>
<proteinExistence type="predicted"/>
<keyword evidence="6" id="KW-1185">Reference proteome</keyword>